<protein>
    <submittedName>
        <fullName evidence="1">Uncharacterized protein</fullName>
    </submittedName>
</protein>
<evidence type="ECO:0000313" key="1">
    <source>
        <dbReference type="EMBL" id="CBY34961.1"/>
    </source>
</evidence>
<organism evidence="1">
    <name type="scientific">Oikopleura dioica</name>
    <name type="common">Tunicate</name>
    <dbReference type="NCBI Taxonomy" id="34765"/>
    <lineage>
        <taxon>Eukaryota</taxon>
        <taxon>Metazoa</taxon>
        <taxon>Chordata</taxon>
        <taxon>Tunicata</taxon>
        <taxon>Appendicularia</taxon>
        <taxon>Copelata</taxon>
        <taxon>Oikopleuridae</taxon>
        <taxon>Oikopleura</taxon>
    </lineage>
</organism>
<gene>
    <name evidence="1" type="ORF">GSOID_T00025002001</name>
</gene>
<sequence>MNAESDKLIEMIPISSNNNGLVVEELAFHVHPLMNVASEIVDIAENITLNFTIFTDAQALAAYTDLLRKAQFAKSWIKSIIHKHKSSENMFREFLMHFRSNASNTFDESYVHDLFVGCAHQFDFLIVNLSKQLTDVVSIRKIHSVFQEIVKKRSVKMSDIISDIVHDGKNDQQSRKGSNHCIKIALAF</sequence>
<name>E4YHI7_OIKDI</name>
<dbReference type="Proteomes" id="UP000011014">
    <property type="component" value="Unassembled WGS sequence"/>
</dbReference>
<proteinExistence type="predicted"/>
<accession>E4YHI7</accession>
<dbReference type="AlphaFoldDB" id="E4YHI7"/>
<reference evidence="1" key="1">
    <citation type="journal article" date="2010" name="Science">
        <title>Plasticity of animal genome architecture unmasked by rapid evolution of a pelagic tunicate.</title>
        <authorList>
            <person name="Denoeud F."/>
            <person name="Henriet S."/>
            <person name="Mungpakdee S."/>
            <person name="Aury J.M."/>
            <person name="Da Silva C."/>
            <person name="Brinkmann H."/>
            <person name="Mikhaleva J."/>
            <person name="Olsen L.C."/>
            <person name="Jubin C."/>
            <person name="Canestro C."/>
            <person name="Bouquet J.M."/>
            <person name="Danks G."/>
            <person name="Poulain J."/>
            <person name="Campsteijn C."/>
            <person name="Adamski M."/>
            <person name="Cross I."/>
            <person name="Yadetie F."/>
            <person name="Muffato M."/>
            <person name="Louis A."/>
            <person name="Butcher S."/>
            <person name="Tsagkogeorga G."/>
            <person name="Konrad A."/>
            <person name="Singh S."/>
            <person name="Jensen M.F."/>
            <person name="Cong E.H."/>
            <person name="Eikeseth-Otteraa H."/>
            <person name="Noel B."/>
            <person name="Anthouard V."/>
            <person name="Porcel B.M."/>
            <person name="Kachouri-Lafond R."/>
            <person name="Nishino A."/>
            <person name="Ugolini M."/>
            <person name="Chourrout P."/>
            <person name="Nishida H."/>
            <person name="Aasland R."/>
            <person name="Huzurbazar S."/>
            <person name="Westhof E."/>
            <person name="Delsuc F."/>
            <person name="Lehrach H."/>
            <person name="Reinhardt R."/>
            <person name="Weissenbach J."/>
            <person name="Roy S.W."/>
            <person name="Artiguenave F."/>
            <person name="Postlethwait J.H."/>
            <person name="Manak J.R."/>
            <person name="Thompson E.M."/>
            <person name="Jaillon O."/>
            <person name="Du Pasquier L."/>
            <person name="Boudinot P."/>
            <person name="Liberles D.A."/>
            <person name="Volff J.N."/>
            <person name="Philippe H."/>
            <person name="Lenhard B."/>
            <person name="Roest Crollius H."/>
            <person name="Wincker P."/>
            <person name="Chourrout D."/>
        </authorList>
    </citation>
    <scope>NUCLEOTIDE SEQUENCE [LARGE SCALE GENOMIC DNA]</scope>
</reference>
<dbReference type="EMBL" id="FN654567">
    <property type="protein sequence ID" value="CBY34961.1"/>
    <property type="molecule type" value="Genomic_DNA"/>
</dbReference>